<dbReference type="SMART" id="SM00460">
    <property type="entry name" value="TGc"/>
    <property type="match status" value="1"/>
</dbReference>
<dbReference type="PANTHER" id="PTHR33490">
    <property type="entry name" value="BLR5614 PROTEIN-RELATED"/>
    <property type="match status" value="1"/>
</dbReference>
<dbReference type="AlphaFoldDB" id="X0ZAZ8"/>
<reference evidence="2" key="1">
    <citation type="journal article" date="2014" name="Front. Microbiol.">
        <title>High frequency of phylogenetically diverse reductive dehalogenase-homologous genes in deep subseafloor sedimentary metagenomes.</title>
        <authorList>
            <person name="Kawai M."/>
            <person name="Futagami T."/>
            <person name="Toyoda A."/>
            <person name="Takaki Y."/>
            <person name="Nishi S."/>
            <person name="Hori S."/>
            <person name="Arai W."/>
            <person name="Tsubouchi T."/>
            <person name="Morono Y."/>
            <person name="Uchiyama I."/>
            <person name="Ito T."/>
            <person name="Fujiyama A."/>
            <person name="Inagaki F."/>
            <person name="Takami H."/>
        </authorList>
    </citation>
    <scope>NUCLEOTIDE SEQUENCE</scope>
    <source>
        <strain evidence="2">Expedition CK06-06</strain>
    </source>
</reference>
<sequence length="298" mass="33712">LWHLKSELKSIIPIEVEEWVNEEGDIYKSITRSGFFNTVSIRMTQEKAQEPSEENFDIAFSSIIKSNVLFENPQKVRKMKFKLSGVSAERIKGFPWGDGSQELIKAEGDSFLIRTYSRIFNEKEACVFPLKSEELQAALKPTVFCQADAPEIVEAANNIIGTERNSWRAAKKIAEWVDKNMTPNYDVGFASAKEIFNNRKGDCSEYTVLFISLCRAVGIPARASVGIMYGGGLFAYHMWPEVYVGEWVSLDAKWLAVDKASGEYYTDATHLKFGHSNLDENMFKEMITSISEITGKYS</sequence>
<dbReference type="InterPro" id="IPR002931">
    <property type="entry name" value="Transglutaminase-like"/>
</dbReference>
<organism evidence="2">
    <name type="scientific">marine sediment metagenome</name>
    <dbReference type="NCBI Taxonomy" id="412755"/>
    <lineage>
        <taxon>unclassified sequences</taxon>
        <taxon>metagenomes</taxon>
        <taxon>ecological metagenomes</taxon>
    </lineage>
</organism>
<feature type="domain" description="Transglutaminase-like" evidence="1">
    <location>
        <begin position="195"/>
        <end position="254"/>
    </location>
</feature>
<feature type="non-terminal residue" evidence="2">
    <location>
        <position position="1"/>
    </location>
</feature>
<dbReference type="Gene3D" id="3.10.620.30">
    <property type="match status" value="1"/>
</dbReference>
<gene>
    <name evidence="2" type="ORF">S01H4_20710</name>
</gene>
<dbReference type="PANTHER" id="PTHR33490:SF3">
    <property type="entry name" value="CONSERVED INTEGRAL MEMBRANE PROTEIN"/>
    <property type="match status" value="1"/>
</dbReference>
<comment type="caution">
    <text evidence="2">The sequence shown here is derived from an EMBL/GenBank/DDBJ whole genome shotgun (WGS) entry which is preliminary data.</text>
</comment>
<evidence type="ECO:0000313" key="2">
    <source>
        <dbReference type="EMBL" id="GAG66700.1"/>
    </source>
</evidence>
<accession>X0ZAZ8</accession>
<evidence type="ECO:0000259" key="1">
    <source>
        <dbReference type="SMART" id="SM00460"/>
    </source>
</evidence>
<dbReference type="SUPFAM" id="SSF54001">
    <property type="entry name" value="Cysteine proteinases"/>
    <property type="match status" value="1"/>
</dbReference>
<dbReference type="EMBL" id="BART01009331">
    <property type="protein sequence ID" value="GAG66700.1"/>
    <property type="molecule type" value="Genomic_DNA"/>
</dbReference>
<dbReference type="Pfam" id="PF01841">
    <property type="entry name" value="Transglut_core"/>
    <property type="match status" value="1"/>
</dbReference>
<proteinExistence type="predicted"/>
<protein>
    <recommendedName>
        <fullName evidence="1">Transglutaminase-like domain-containing protein</fullName>
    </recommendedName>
</protein>
<dbReference type="InterPro" id="IPR038765">
    <property type="entry name" value="Papain-like_cys_pep_sf"/>
</dbReference>
<name>X0ZAZ8_9ZZZZ</name>